<dbReference type="EMBL" id="BSSD01000001">
    <property type="protein sequence ID" value="GLW89747.1"/>
    <property type="molecule type" value="Genomic_DNA"/>
</dbReference>
<evidence type="ECO:0000313" key="1">
    <source>
        <dbReference type="EMBL" id="GLW89747.1"/>
    </source>
</evidence>
<dbReference type="AlphaFoldDB" id="A0A9W6V5U3"/>
<organism evidence="1 2">
    <name type="scientific">Actinokineospora globicatena</name>
    <dbReference type="NCBI Taxonomy" id="103729"/>
    <lineage>
        <taxon>Bacteria</taxon>
        <taxon>Bacillati</taxon>
        <taxon>Actinomycetota</taxon>
        <taxon>Actinomycetes</taxon>
        <taxon>Pseudonocardiales</taxon>
        <taxon>Pseudonocardiaceae</taxon>
        <taxon>Actinokineospora</taxon>
    </lineage>
</organism>
<keyword evidence="2" id="KW-1185">Reference proteome</keyword>
<gene>
    <name evidence="1" type="ORF">Aglo03_05630</name>
</gene>
<proteinExistence type="predicted"/>
<name>A0A9W6V5U3_9PSEU</name>
<sequence length="124" mass="13723">MLVDEEALPDHACVLKPCRVTEYPHSYDAKELGFEPGDDWPELADGSKIGGWLPWWRSGPTTFSCPDCGTDSVLVLSLHTQESSDGCSCEIDETVVGWQFGQDGALNILLCPHDVEHRPPPWID</sequence>
<accession>A0A9W6V5U3</accession>
<reference evidence="1" key="1">
    <citation type="submission" date="2023-02" db="EMBL/GenBank/DDBJ databases">
        <title>Actinokineospora globicatena NBRC 15670.</title>
        <authorList>
            <person name="Ichikawa N."/>
            <person name="Sato H."/>
            <person name="Tonouchi N."/>
        </authorList>
    </citation>
    <scope>NUCLEOTIDE SEQUENCE</scope>
    <source>
        <strain evidence="1">NBRC 15670</strain>
    </source>
</reference>
<comment type="caution">
    <text evidence="1">The sequence shown here is derived from an EMBL/GenBank/DDBJ whole genome shotgun (WGS) entry which is preliminary data.</text>
</comment>
<evidence type="ECO:0000313" key="2">
    <source>
        <dbReference type="Proteomes" id="UP001165042"/>
    </source>
</evidence>
<protein>
    <submittedName>
        <fullName evidence="1">Uncharacterized protein</fullName>
    </submittedName>
</protein>
<dbReference type="RefSeq" id="WP_285607199.1">
    <property type="nucleotide sequence ID" value="NZ_BSSD01000001.1"/>
</dbReference>
<dbReference type="Proteomes" id="UP001165042">
    <property type="component" value="Unassembled WGS sequence"/>
</dbReference>